<feature type="transmembrane region" description="Helical" evidence="1">
    <location>
        <begin position="141"/>
        <end position="158"/>
    </location>
</feature>
<dbReference type="PANTHER" id="PTHR36834:SF2">
    <property type="entry name" value="MEMBRANE PROTEIN"/>
    <property type="match status" value="1"/>
</dbReference>
<keyword evidence="1" id="KW-0472">Membrane</keyword>
<evidence type="ECO:0000256" key="1">
    <source>
        <dbReference type="SAM" id="Phobius"/>
    </source>
</evidence>
<reference evidence="3 4" key="1">
    <citation type="submission" date="2017-01" db="EMBL/GenBank/DDBJ databases">
        <authorList>
            <person name="Varghese N."/>
            <person name="Submissions S."/>
        </authorList>
    </citation>
    <scope>NUCLEOTIDE SEQUENCE [LARGE SCALE GENOMIC DNA]</scope>
    <source>
        <strain evidence="3 4">ATCC 23464</strain>
    </source>
</reference>
<proteinExistence type="predicted"/>
<evidence type="ECO:0000259" key="2">
    <source>
        <dbReference type="Pfam" id="PF04892"/>
    </source>
</evidence>
<comment type="caution">
    <text evidence="3">The sequence shown here is derived from an EMBL/GenBank/DDBJ whole genome shotgun (WGS) entry which is preliminary data.</text>
</comment>
<evidence type="ECO:0000313" key="3">
    <source>
        <dbReference type="EMBL" id="SIR51354.1"/>
    </source>
</evidence>
<evidence type="ECO:0000313" key="4">
    <source>
        <dbReference type="Proteomes" id="UP000186666"/>
    </source>
</evidence>
<sequence>MKHTTSKMKMVLVAGFVIYLYLLIKLILFKWGSVDTHFLLYQLQQTLHQPNRIFDRPGNYTLFKEILREIHSMSISNPFSSTNLIGNILAFIPLGIFIPKLFTRRGASFANVFILSFSLSLCFEVTQLLLCIGTFDVDDLILNTSGGMVGCGALRLFMIRNKPQSHEDLVLSPSSR</sequence>
<dbReference type="EMBL" id="FTNK01000016">
    <property type="protein sequence ID" value="SIR51354.1"/>
    <property type="molecule type" value="Genomic_DNA"/>
</dbReference>
<dbReference type="PANTHER" id="PTHR36834">
    <property type="entry name" value="MEMBRANE PROTEIN-RELATED"/>
    <property type="match status" value="1"/>
</dbReference>
<name>A0ABY1KAK9_9BACL</name>
<feature type="transmembrane region" description="Helical" evidence="1">
    <location>
        <begin position="109"/>
        <end position="135"/>
    </location>
</feature>
<dbReference type="Pfam" id="PF04892">
    <property type="entry name" value="VanZ"/>
    <property type="match status" value="1"/>
</dbReference>
<dbReference type="InterPro" id="IPR006976">
    <property type="entry name" value="VanZ-like"/>
</dbReference>
<dbReference type="InterPro" id="IPR053150">
    <property type="entry name" value="Teicoplanin_resist-assoc"/>
</dbReference>
<dbReference type="RefSeq" id="WP_082867601.1">
    <property type="nucleotide sequence ID" value="NZ_FTNK01000016.1"/>
</dbReference>
<organism evidence="3 4">
    <name type="scientific">Paenibacillus macquariensis</name>
    <dbReference type="NCBI Taxonomy" id="948756"/>
    <lineage>
        <taxon>Bacteria</taxon>
        <taxon>Bacillati</taxon>
        <taxon>Bacillota</taxon>
        <taxon>Bacilli</taxon>
        <taxon>Bacillales</taxon>
        <taxon>Paenibacillaceae</taxon>
        <taxon>Paenibacillus</taxon>
    </lineage>
</organism>
<protein>
    <submittedName>
        <fullName evidence="3">VanZ like family protein</fullName>
    </submittedName>
</protein>
<keyword evidence="1" id="KW-0812">Transmembrane</keyword>
<feature type="domain" description="VanZ-like" evidence="2">
    <location>
        <begin position="16"/>
        <end position="157"/>
    </location>
</feature>
<keyword evidence="4" id="KW-1185">Reference proteome</keyword>
<feature type="transmembrane region" description="Helical" evidence="1">
    <location>
        <begin position="84"/>
        <end position="102"/>
    </location>
</feature>
<gene>
    <name evidence="3" type="ORF">SAMN05421578_116132</name>
</gene>
<accession>A0ABY1KAK9</accession>
<feature type="transmembrane region" description="Helical" evidence="1">
    <location>
        <begin position="12"/>
        <end position="31"/>
    </location>
</feature>
<dbReference type="Proteomes" id="UP000186666">
    <property type="component" value="Unassembled WGS sequence"/>
</dbReference>
<keyword evidence="1" id="KW-1133">Transmembrane helix</keyword>